<dbReference type="SMART" id="SM00020">
    <property type="entry name" value="Tryp_SPc"/>
    <property type="match status" value="1"/>
</dbReference>
<gene>
    <name evidence="13" type="ORF">APLA_LOCUS4619</name>
</gene>
<dbReference type="PANTHER" id="PTHR24276">
    <property type="entry name" value="POLYSERASE-RELATED"/>
    <property type="match status" value="1"/>
</dbReference>
<dbReference type="EMBL" id="CADEBD010000288">
    <property type="protein sequence ID" value="CAB3230492.1"/>
    <property type="molecule type" value="Genomic_DNA"/>
</dbReference>
<keyword evidence="8" id="KW-1199">Hemostasis impairing toxin</keyword>
<dbReference type="AlphaFoldDB" id="A0A8S0ZD54"/>
<evidence type="ECO:0000313" key="14">
    <source>
        <dbReference type="Proteomes" id="UP000494256"/>
    </source>
</evidence>
<dbReference type="PRINTS" id="PR00722">
    <property type="entry name" value="CHYMOTRYPSIN"/>
</dbReference>
<name>A0A8S0ZD54_ARCPL</name>
<dbReference type="Proteomes" id="UP000494256">
    <property type="component" value="Unassembled WGS sequence"/>
</dbReference>
<dbReference type="OrthoDB" id="189220at2759"/>
<dbReference type="SUPFAM" id="SSF50494">
    <property type="entry name" value="Trypsin-like serine proteases"/>
    <property type="match status" value="1"/>
</dbReference>
<dbReference type="InterPro" id="IPR001314">
    <property type="entry name" value="Peptidase_S1A"/>
</dbReference>
<keyword evidence="3" id="KW-0800">Toxin</keyword>
<keyword evidence="11" id="KW-0732">Signal</keyword>
<keyword evidence="6" id="KW-0720">Serine protease</keyword>
<dbReference type="GO" id="GO:0090729">
    <property type="term" value="F:toxin activity"/>
    <property type="evidence" value="ECO:0007669"/>
    <property type="project" value="UniProtKB-KW"/>
</dbReference>
<evidence type="ECO:0000313" key="13">
    <source>
        <dbReference type="EMBL" id="CAB3230492.1"/>
    </source>
</evidence>
<evidence type="ECO:0000256" key="2">
    <source>
        <dbReference type="ARBA" id="ARBA00007664"/>
    </source>
</evidence>
<proteinExistence type="inferred from homology"/>
<evidence type="ECO:0000256" key="11">
    <source>
        <dbReference type="SAM" id="SignalP"/>
    </source>
</evidence>
<organism evidence="13 14">
    <name type="scientific">Arctia plantaginis</name>
    <name type="common">Wood tiger moth</name>
    <name type="synonym">Phalaena plantaginis</name>
    <dbReference type="NCBI Taxonomy" id="874455"/>
    <lineage>
        <taxon>Eukaryota</taxon>
        <taxon>Metazoa</taxon>
        <taxon>Ecdysozoa</taxon>
        <taxon>Arthropoda</taxon>
        <taxon>Hexapoda</taxon>
        <taxon>Insecta</taxon>
        <taxon>Pterygota</taxon>
        <taxon>Neoptera</taxon>
        <taxon>Endopterygota</taxon>
        <taxon>Lepidoptera</taxon>
        <taxon>Glossata</taxon>
        <taxon>Ditrysia</taxon>
        <taxon>Noctuoidea</taxon>
        <taxon>Erebidae</taxon>
        <taxon>Arctiinae</taxon>
        <taxon>Arctia</taxon>
    </lineage>
</organism>
<evidence type="ECO:0000256" key="4">
    <source>
        <dbReference type="ARBA" id="ARBA00022670"/>
    </source>
</evidence>
<dbReference type="InterPro" id="IPR001254">
    <property type="entry name" value="Trypsin_dom"/>
</dbReference>
<dbReference type="InterPro" id="IPR043504">
    <property type="entry name" value="Peptidase_S1_PA_chymotrypsin"/>
</dbReference>
<dbReference type="Gene3D" id="2.40.10.10">
    <property type="entry name" value="Trypsin-like serine proteases"/>
    <property type="match status" value="1"/>
</dbReference>
<evidence type="ECO:0000256" key="1">
    <source>
        <dbReference type="ARBA" id="ARBA00004239"/>
    </source>
</evidence>
<dbReference type="Pfam" id="PF00089">
    <property type="entry name" value="Trypsin"/>
    <property type="match status" value="1"/>
</dbReference>
<dbReference type="InterPro" id="IPR050430">
    <property type="entry name" value="Peptidase_S1"/>
</dbReference>
<accession>A0A8S0ZD54</accession>
<keyword evidence="7" id="KW-1015">Disulfide bond</keyword>
<comment type="function">
    <text evidence="9">Fibrinolytic activity; shows preferential cleavage of Arg-Gly bonds in all three fibrinogen chains. Contact with the caterpillars causes severe bleeding, due the anticoagulant effect of the protein.</text>
</comment>
<comment type="caution">
    <text evidence="13">The sequence shown here is derived from an EMBL/GenBank/DDBJ whole genome shotgun (WGS) entry which is preliminary data.</text>
</comment>
<feature type="domain" description="Peptidase S1" evidence="12">
    <location>
        <begin position="23"/>
        <end position="251"/>
    </location>
</feature>
<evidence type="ECO:0000259" key="12">
    <source>
        <dbReference type="PROSITE" id="PS50240"/>
    </source>
</evidence>
<evidence type="ECO:0000256" key="7">
    <source>
        <dbReference type="ARBA" id="ARBA00023157"/>
    </source>
</evidence>
<dbReference type="InterPro" id="IPR009003">
    <property type="entry name" value="Peptidase_S1_PA"/>
</dbReference>
<evidence type="ECO:0000256" key="5">
    <source>
        <dbReference type="ARBA" id="ARBA00022801"/>
    </source>
</evidence>
<evidence type="ECO:0000256" key="9">
    <source>
        <dbReference type="ARBA" id="ARBA00055534"/>
    </source>
</evidence>
<dbReference type="GO" id="GO:0005576">
    <property type="term" value="C:extracellular region"/>
    <property type="evidence" value="ECO:0007669"/>
    <property type="project" value="UniProtKB-SubCell"/>
</dbReference>
<keyword evidence="10" id="KW-1205">Fibrinolytic toxin</keyword>
<protein>
    <recommendedName>
        <fullName evidence="12">Peptidase S1 domain-containing protein</fullName>
    </recommendedName>
</protein>
<dbReference type="GO" id="GO:0006508">
    <property type="term" value="P:proteolysis"/>
    <property type="evidence" value="ECO:0007669"/>
    <property type="project" value="UniProtKB-KW"/>
</dbReference>
<dbReference type="PROSITE" id="PS00134">
    <property type="entry name" value="TRYPSIN_HIS"/>
    <property type="match status" value="1"/>
</dbReference>
<keyword evidence="4" id="KW-0645">Protease</keyword>
<dbReference type="FunFam" id="2.40.10.10:FF:000068">
    <property type="entry name" value="transmembrane protease serine 2"/>
    <property type="match status" value="1"/>
</dbReference>
<sequence>MQVTTFILLACVALSECEMEPFVVGGGRADIHDFPYIAYLGIKCSQDDDDGELYFCGSSIINQRITLTAAHCLFYCTENSSITVAVGNAHVNGGVLSTARSFLIHEHYSQQTVDNDIALVLVTTAFIFSDSVSRVALMPRPPHNELARLAGWGLRDEQKEKSTSNLLYTEQKVVELPQCEVLLNKIPNGTFCGSSTTLRGYASIGDSGSPLVVKKIIQIGIVSFKKPNVNRALVIYTDTGYFYEWITSNVKRMICGVN</sequence>
<evidence type="ECO:0000256" key="3">
    <source>
        <dbReference type="ARBA" id="ARBA00022656"/>
    </source>
</evidence>
<comment type="subcellular location">
    <subcellularLocation>
        <location evidence="1">Secreted</location>
        <location evidence="1">Extracellular space</location>
    </subcellularLocation>
</comment>
<keyword evidence="5" id="KW-0378">Hydrolase</keyword>
<feature type="chain" id="PRO_5035886000" description="Peptidase S1 domain-containing protein" evidence="11">
    <location>
        <begin position="18"/>
        <end position="258"/>
    </location>
</feature>
<feature type="signal peptide" evidence="11">
    <location>
        <begin position="1"/>
        <end position="17"/>
    </location>
</feature>
<dbReference type="InterPro" id="IPR018114">
    <property type="entry name" value="TRYPSIN_HIS"/>
</dbReference>
<comment type="similarity">
    <text evidence="2">Belongs to the peptidase S1 family.</text>
</comment>
<evidence type="ECO:0000256" key="6">
    <source>
        <dbReference type="ARBA" id="ARBA00022825"/>
    </source>
</evidence>
<reference evidence="13 14" key="1">
    <citation type="submission" date="2020-04" db="EMBL/GenBank/DDBJ databases">
        <authorList>
            <person name="Wallbank WR R."/>
            <person name="Pardo Diaz C."/>
            <person name="Kozak K."/>
            <person name="Martin S."/>
            <person name="Jiggins C."/>
            <person name="Moest M."/>
            <person name="Warren A I."/>
            <person name="Byers J.R.P. K."/>
            <person name="Montejo-Kovacevich G."/>
            <person name="Yen C E."/>
        </authorList>
    </citation>
    <scope>NUCLEOTIDE SEQUENCE [LARGE SCALE GENOMIC DNA]</scope>
</reference>
<evidence type="ECO:0000256" key="8">
    <source>
        <dbReference type="ARBA" id="ARBA00023240"/>
    </source>
</evidence>
<dbReference type="GO" id="GO:0004252">
    <property type="term" value="F:serine-type endopeptidase activity"/>
    <property type="evidence" value="ECO:0007669"/>
    <property type="project" value="InterPro"/>
</dbReference>
<dbReference type="CDD" id="cd00190">
    <property type="entry name" value="Tryp_SPc"/>
    <property type="match status" value="1"/>
</dbReference>
<evidence type="ECO:0000256" key="10">
    <source>
        <dbReference type="ARBA" id="ARBA00084094"/>
    </source>
</evidence>
<dbReference type="PROSITE" id="PS50240">
    <property type="entry name" value="TRYPSIN_DOM"/>
    <property type="match status" value="1"/>
</dbReference>
<dbReference type="PANTHER" id="PTHR24276:SF91">
    <property type="entry name" value="AT26814P-RELATED"/>
    <property type="match status" value="1"/>
</dbReference>